<dbReference type="EMBL" id="FOWC01000031">
    <property type="protein sequence ID" value="SFQ81813.1"/>
    <property type="molecule type" value="Genomic_DNA"/>
</dbReference>
<evidence type="ECO:0000313" key="2">
    <source>
        <dbReference type="EMBL" id="NEC56530.1"/>
    </source>
</evidence>
<gene>
    <name evidence="2" type="ORF">G3I59_13275</name>
    <name evidence="3" type="ORF">SAMN05421854_1318</name>
</gene>
<reference evidence="4" key="2">
    <citation type="submission" date="2016-10" db="EMBL/GenBank/DDBJ databases">
        <authorList>
            <person name="Varghese N."/>
            <person name="Submissions S."/>
        </authorList>
    </citation>
    <scope>NUCLEOTIDE SEQUENCE [LARGE SCALE GENOMIC DNA]</scope>
    <source>
        <strain evidence="4">DSM 44637</strain>
    </source>
</reference>
<reference evidence="3" key="1">
    <citation type="submission" date="2016-10" db="EMBL/GenBank/DDBJ databases">
        <authorList>
            <person name="de Groot N.N."/>
        </authorList>
    </citation>
    <scope>NUCLEOTIDE SEQUENCE [LARGE SCALE GENOMIC DNA]</scope>
    <source>
        <strain evidence="3">DSM 44637</strain>
    </source>
</reference>
<name>A0A1I6BLI4_9PSEU</name>
<accession>A0A1I6BLI4</accession>
<keyword evidence="1" id="KW-0812">Transmembrane</keyword>
<feature type="transmembrane region" description="Helical" evidence="1">
    <location>
        <begin position="64"/>
        <end position="84"/>
    </location>
</feature>
<dbReference type="RefSeq" id="WP_067578834.1">
    <property type="nucleotide sequence ID" value="NZ_FOWC01000031.1"/>
</dbReference>
<dbReference type="Proteomes" id="UP000470404">
    <property type="component" value="Unassembled WGS sequence"/>
</dbReference>
<evidence type="ECO:0000313" key="3">
    <source>
        <dbReference type="EMBL" id="SFQ81813.1"/>
    </source>
</evidence>
<protein>
    <submittedName>
        <fullName evidence="2">DUF5313 domain-containing protein</fullName>
    </submittedName>
</protein>
<proteinExistence type="predicted"/>
<dbReference type="OrthoDB" id="5195204at2"/>
<feature type="transmembrane region" description="Helical" evidence="1">
    <location>
        <begin position="41"/>
        <end position="58"/>
    </location>
</feature>
<organism evidence="3 4">
    <name type="scientific">Amycolatopsis rubida</name>
    <dbReference type="NCBI Taxonomy" id="112413"/>
    <lineage>
        <taxon>Bacteria</taxon>
        <taxon>Bacillati</taxon>
        <taxon>Actinomycetota</taxon>
        <taxon>Actinomycetes</taxon>
        <taxon>Pseudonocardiales</taxon>
        <taxon>Pseudonocardiaceae</taxon>
        <taxon>Amycolatopsis</taxon>
    </lineage>
</organism>
<dbReference type="EMBL" id="JAAGNC010000071">
    <property type="protein sequence ID" value="NEC56530.1"/>
    <property type="molecule type" value="Genomic_DNA"/>
</dbReference>
<keyword evidence="1" id="KW-0472">Membrane</keyword>
<evidence type="ECO:0000256" key="1">
    <source>
        <dbReference type="SAM" id="Phobius"/>
    </source>
</evidence>
<keyword evidence="5" id="KW-1185">Reference proteome</keyword>
<sequence length="131" mass="14800">MTDRPGVLRWFAYAVSGRLPERYRDWLLHDATSKHWKARHVLRATVGIAPLCLIWLLLPAPLGLRLAIVLMAALVSYFYSCAYMEESIDHRLSRNGFPPGTGKRVRREKAAEAGAEATARYIAAYRQNSAD</sequence>
<dbReference type="InterPro" id="IPR035197">
    <property type="entry name" value="DUF5313"/>
</dbReference>
<keyword evidence="1" id="KW-1133">Transmembrane helix</keyword>
<dbReference type="AlphaFoldDB" id="A0A1I6BLI4"/>
<evidence type="ECO:0000313" key="4">
    <source>
        <dbReference type="Proteomes" id="UP000199137"/>
    </source>
</evidence>
<reference evidence="2 5" key="3">
    <citation type="submission" date="2020-01" db="EMBL/GenBank/DDBJ databases">
        <title>Insect and environment-associated Actinomycetes.</title>
        <authorList>
            <person name="Currrie C."/>
            <person name="Chevrette M."/>
            <person name="Carlson C."/>
            <person name="Stubbendieck R."/>
            <person name="Wendt-Pienkowski E."/>
        </authorList>
    </citation>
    <scope>NUCLEOTIDE SEQUENCE [LARGE SCALE GENOMIC DNA]</scope>
    <source>
        <strain evidence="2 5">SID8386</strain>
    </source>
</reference>
<dbReference type="Pfam" id="PF17240">
    <property type="entry name" value="DUF5313"/>
    <property type="match status" value="1"/>
</dbReference>
<evidence type="ECO:0000313" key="5">
    <source>
        <dbReference type="Proteomes" id="UP000470404"/>
    </source>
</evidence>
<dbReference type="Proteomes" id="UP000199137">
    <property type="component" value="Unassembled WGS sequence"/>
</dbReference>
<dbReference type="STRING" id="112413.SAMN05421854_1318"/>